<accession>A0A8J8B043</accession>
<dbReference type="Proteomes" id="UP000675664">
    <property type="component" value="Unassembled WGS sequence"/>
</dbReference>
<dbReference type="SUPFAM" id="SSF52540">
    <property type="entry name" value="P-loop containing nucleoside triphosphate hydrolases"/>
    <property type="match status" value="1"/>
</dbReference>
<comment type="caution">
    <text evidence="2">The sequence shown here is derived from an EMBL/GenBank/DDBJ whole genome shotgun (WGS) entry which is preliminary data.</text>
</comment>
<dbReference type="Gene3D" id="3.40.50.300">
    <property type="entry name" value="P-loop containing nucleotide triphosphate hydrolases"/>
    <property type="match status" value="1"/>
</dbReference>
<evidence type="ECO:0000256" key="1">
    <source>
        <dbReference type="ARBA" id="ARBA00006611"/>
    </source>
</evidence>
<reference evidence="2" key="1">
    <citation type="submission" date="2021-04" db="EMBL/GenBank/DDBJ databases">
        <title>Sinoanaerobacter chloroacetimidivorans sp. nov., an obligate anaerobic bacterium isolated from anaerobic sludge.</title>
        <authorList>
            <person name="Bao Y."/>
        </authorList>
    </citation>
    <scope>NUCLEOTIDE SEQUENCE</scope>
    <source>
        <strain evidence="2">BAD-6</strain>
    </source>
</reference>
<keyword evidence="3" id="KW-1185">Reference proteome</keyword>
<protein>
    <submittedName>
        <fullName evidence="2">ATPase</fullName>
    </submittedName>
</protein>
<reference evidence="2" key="2">
    <citation type="submission" date="2021-04" db="EMBL/GenBank/DDBJ databases">
        <authorList>
            <person name="Liu J."/>
        </authorList>
    </citation>
    <scope>NUCLEOTIDE SEQUENCE</scope>
    <source>
        <strain evidence="2">BAD-6</strain>
    </source>
</reference>
<gene>
    <name evidence="2" type="ORF">KCX82_02970</name>
</gene>
<dbReference type="RefSeq" id="WP_227016947.1">
    <property type="nucleotide sequence ID" value="NZ_JAGSND010000001.1"/>
</dbReference>
<dbReference type="PANTHER" id="PTHR30486">
    <property type="entry name" value="TWITCHING MOTILITY PROTEIN PILT"/>
    <property type="match status" value="1"/>
</dbReference>
<evidence type="ECO:0000313" key="3">
    <source>
        <dbReference type="Proteomes" id="UP000675664"/>
    </source>
</evidence>
<comment type="similarity">
    <text evidence="1">Belongs to the GSP E family.</text>
</comment>
<dbReference type="AlphaFoldDB" id="A0A8J8B043"/>
<evidence type="ECO:0000313" key="2">
    <source>
        <dbReference type="EMBL" id="MBR0596829.1"/>
    </source>
</evidence>
<dbReference type="InterPro" id="IPR050921">
    <property type="entry name" value="T4SS_GSP_E_ATPase"/>
</dbReference>
<dbReference type="EMBL" id="JAGSND010000001">
    <property type="protein sequence ID" value="MBR0596829.1"/>
    <property type="molecule type" value="Genomic_DNA"/>
</dbReference>
<dbReference type="InterPro" id="IPR027417">
    <property type="entry name" value="P-loop_NTPase"/>
</dbReference>
<proteinExistence type="inferred from homology"/>
<dbReference type="PANTHER" id="PTHR30486:SF6">
    <property type="entry name" value="TYPE IV PILUS RETRACTATION ATPASE PILT"/>
    <property type="match status" value="1"/>
</dbReference>
<name>A0A8J8B043_9FIRM</name>
<dbReference type="GO" id="GO:0016887">
    <property type="term" value="F:ATP hydrolysis activity"/>
    <property type="evidence" value="ECO:0007669"/>
    <property type="project" value="InterPro"/>
</dbReference>
<organism evidence="2 3">
    <name type="scientific">Sinanaerobacter chloroacetimidivorans</name>
    <dbReference type="NCBI Taxonomy" id="2818044"/>
    <lineage>
        <taxon>Bacteria</taxon>
        <taxon>Bacillati</taxon>
        <taxon>Bacillota</taxon>
        <taxon>Clostridia</taxon>
        <taxon>Peptostreptococcales</taxon>
        <taxon>Anaerovoracaceae</taxon>
        <taxon>Sinanaerobacter</taxon>
    </lineage>
</organism>
<sequence length="459" mass="53257">MEKFYLSDYLVSPGKDAGHSGMDFNRLCQKVNEEFLREWEEGKENVDSALRIQKKAIIGYDQEVSYFRSRIRELVKSYGSENEVYPEWYNSLDDGIYHENWGLAGIAEWFSEKYRESSSAKIIGDRIYFLEDGQMRLKPQRIPKDRREQLIRAFLLLTPEERLDKEFHEIYMLDGTRVTIFGGAMTKQGQDVIIFRRYIIPSYSFEEQAARGTIPLESVPLLKAMVDIGFNVAFTGAVRTAKTTFLSTWQSYEDQNLEGVMVETDPEIPLHKMMPDAPILQIIADNDRLKHISKNLLRSDADYFILAEARDGIALDTAVKIASKGTRRMKITFHARDPLEFCYDVAGEIVKSLGGDLGTTAQKVASSFDYIFHFIQLKNKNQKRLKSIYELSLDREMRRIQLKELCRYDTRHHIWKWNNVISKEKKQLAVEENSEAYETFAKELAGLSHEKERIGDDDN</sequence>